<feature type="compositionally biased region" description="Basic and acidic residues" evidence="1">
    <location>
        <begin position="394"/>
        <end position="403"/>
    </location>
</feature>
<name>F0VAC1_NEOCL</name>
<keyword evidence="2" id="KW-0472">Membrane</keyword>
<feature type="compositionally biased region" description="Basic residues" evidence="1">
    <location>
        <begin position="315"/>
        <end position="327"/>
    </location>
</feature>
<dbReference type="eggNOG" id="ENOG502RSWR">
    <property type="taxonomic scope" value="Eukaryota"/>
</dbReference>
<sequence>MPLLQPSRPDGCSIPHGAEAAGREAGGLPQPASTLSGASSSRVLGRLRVQALSSLGAPSFFGAACLALAFVVASLVSLPAFAGSSEGSVLSAAGFTTASEAVASSGTGELPGSVSKGTFLQSISPHNDEPSRAEDLNAQPPNSSGKDVVSLANAFNHVVEPVANAGEAVAMAAADMAAAVSAAGGAAAPMAQAGSFIQMHTNAMSRAGGEGEGRSLSVRGSRVLGQELGRSVSNKRQNKSAKVSSQAVPLRKGANKVARVDQVPSTFSQQTVQGRFQRVRAATHASVFTSVPTDRSRSTPAQDSTTAPENPQPRKSFRSRAQLRRPMPRPAQEQGEQATQAVQAEPSQEAHVRDVQQQVQDAQKQAEEALQQAEEAIDKAQKAQEALENAHQAQEAKHGQQDEHTLRPLLPEGTEEDTHQPPVALGSAATLGAKADVSAELRKAGMQQWQDLRLQQQAIDIELQHLHALEAHVAAQERRAAEILGKIDCASGDGCGPCETTGVHYPPNNAGPPTRPQPSEPETVSPPEVRPMPEPGHPEGQEAAPDTVSPPEVSPMPEPGHPEGQEAAPETVSPPEVRPMPEPGHPEGQEAAPETVSPPEVSPMPEPGHPEGQEAAPETVSPPEVRPMPEPEHPEGQEAAPETVSPPEVSPMPEPEHPEGQEAAPETVSPPEVRPMPEPEHPEGQEAVPETVSPPEVSPMPEPEHPEGQEAAPETVSPPEVSPMPEPGHPEGQEAAPETVSPPEVSPMPEPGHPEGQEAAPETVSPPEVSPMPEPGHPEGQEAAPETVSPPEVSPMPEPGHPEGQEAAPETVSPPEVSPMPEPGHPEGQEAAPETVSPPEVSPMPEPGHPEGQEAAPETVSPPEVRPMPEPEHPEGQEAVPETVSPPEVSPMPEPGHPEGQEAAPETVSPPEVRPMPEPGHPEGQEAAPETVSPPEVSPMPEPGHPEGQEAAPETVSPPEVRPMPEPGHPEGQEAAPETVSPPEVSPMPEPGHPEGQEAAPETVSPPEVSPMPEPGHPEGQEAAPETVSPPEVSPMPEPEHPEGQEAAPETVSPPEVSPMPEPGHPEEQEAAPETVSPPEVSPMPEPEHPEGQEAAPETVSPPEVSPMPEPGHPEEQEAAPETVSPPEVSPMPEPGHPEGQEAAPETVSPPEVSPMPEPGHPEGQEAAPETSHPGVPETTPEAVPPAEQEAAPVPETAPSTGAESDLGTEHHNGLEIEEKASHSNASSDLGMGDMLAGVPSTANLEEFELDEYARVAPQSKAAQQVRGVPVQETRQCETDASACKGDENAVNKVNEYLSGLGSLNCPCRQLLANLVCNLIVNQSDLASSGAARIDTPDAGTATLTLSGATCTALKQSCPQVAAQTLLATTLPSMSEQATTGAAAAVPVQFRATVPQGDSVASFVETQAAVKGDLKLQALTRAAQKVGARVSESIIRKVRMQRQIQADAVAGFAELVQSRAPLAATAASFFGDSSQQTMWTFASTPAEACRLVDSVIPVPMPVDTNDRRISKVVVQGANDETIALSLV</sequence>
<feature type="compositionally biased region" description="Low complexity" evidence="1">
    <location>
        <begin position="686"/>
        <end position="695"/>
    </location>
</feature>
<feature type="region of interest" description="Disordered" evidence="1">
    <location>
        <begin position="227"/>
        <end position="262"/>
    </location>
</feature>
<evidence type="ECO:0000313" key="5">
    <source>
        <dbReference type="Proteomes" id="UP000007494"/>
    </source>
</evidence>
<evidence type="ECO:0000256" key="2">
    <source>
        <dbReference type="SAM" id="Phobius"/>
    </source>
</evidence>
<reference evidence="5" key="3">
    <citation type="journal article" date="2012" name="PLoS Pathog.">
        <title>Comparative genomics of the apicomplexan parasites Toxoplasma gondii and Neospora caninum: Coccidia differing in host range and transmission strategy.</title>
        <authorList>
            <person name="Reid A.J."/>
            <person name="Vermont S.J."/>
            <person name="Cotton J.A."/>
            <person name="Harris D."/>
            <person name="Hill-Cawthorne G.A."/>
            <person name="Konen-Waisman S."/>
            <person name="Latham S.M."/>
            <person name="Mourier T."/>
            <person name="Norton R."/>
            <person name="Quail M.A."/>
            <person name="Sanders M."/>
            <person name="Shanmugam D."/>
            <person name="Sohal A."/>
            <person name="Wasmuth J.D."/>
            <person name="Brunk B."/>
            <person name="Grigg M.E."/>
            <person name="Howard J.C."/>
            <person name="Parkinson J."/>
            <person name="Roos D.S."/>
            <person name="Trees A.J."/>
            <person name="Berriman M."/>
            <person name="Pain A."/>
            <person name="Wastling J.M."/>
        </authorList>
    </citation>
    <scope>NUCLEOTIDE SEQUENCE [LARGE SCALE GENOMIC DNA]</scope>
    <source>
        <strain evidence="5">Liverpool</strain>
    </source>
</reference>
<protein>
    <submittedName>
        <fullName evidence="4">IgA-specific serine endopeptidase</fullName>
    </submittedName>
</protein>
<reference evidence="3" key="2">
    <citation type="submission" date="2011-03" db="EMBL/GenBank/DDBJ databases">
        <title>Comparative genomics and transcriptomics of Neospora caninum and Toxoplasma gondii.</title>
        <authorList>
            <person name="Reid A.J."/>
            <person name="Sohal A."/>
            <person name="Harris D."/>
            <person name="Quail M."/>
            <person name="Sanders M."/>
            <person name="Berriman M."/>
            <person name="Wastling J.M."/>
            <person name="Pain A."/>
        </authorList>
    </citation>
    <scope>NUCLEOTIDE SEQUENCE</scope>
    <source>
        <strain evidence="3">Liverpool</strain>
    </source>
</reference>
<feature type="compositionally biased region" description="Low complexity" evidence="1">
    <location>
        <begin position="1176"/>
        <end position="1199"/>
    </location>
</feature>
<feature type="region of interest" description="Disordered" evidence="1">
    <location>
        <begin position="104"/>
        <end position="145"/>
    </location>
</feature>
<feature type="region of interest" description="Disordered" evidence="1">
    <location>
        <begin position="1"/>
        <end position="37"/>
    </location>
</feature>
<feature type="compositionally biased region" description="Polar residues" evidence="1">
    <location>
        <begin position="334"/>
        <end position="346"/>
    </location>
</feature>
<feature type="compositionally biased region" description="Pro residues" evidence="1">
    <location>
        <begin position="509"/>
        <end position="519"/>
    </location>
</feature>
<feature type="compositionally biased region" description="Polar residues" evidence="1">
    <location>
        <begin position="287"/>
        <end position="309"/>
    </location>
</feature>
<feature type="compositionally biased region" description="Low complexity" evidence="1">
    <location>
        <begin position="355"/>
        <end position="374"/>
    </location>
</feature>
<feature type="compositionally biased region" description="Basic and acidic residues" evidence="1">
    <location>
        <begin position="126"/>
        <end position="135"/>
    </location>
</feature>
<dbReference type="GeneID" id="13441643"/>
<evidence type="ECO:0000256" key="1">
    <source>
        <dbReference type="SAM" id="MobiDB-lite"/>
    </source>
</evidence>
<feature type="transmembrane region" description="Helical" evidence="2">
    <location>
        <begin position="60"/>
        <end position="82"/>
    </location>
</feature>
<accession>F0VAC1</accession>
<dbReference type="EMBL" id="LN714478">
    <property type="protein sequence ID" value="CEL65222.1"/>
    <property type="molecule type" value="Genomic_DNA"/>
</dbReference>
<feature type="region of interest" description="Disordered" evidence="1">
    <location>
        <begin position="287"/>
        <end position="403"/>
    </location>
</feature>
<dbReference type="OMA" id="EVRPMPE"/>
<proteinExistence type="predicted"/>
<evidence type="ECO:0000313" key="4">
    <source>
        <dbReference type="EMBL" id="CEL65222.1"/>
    </source>
</evidence>
<feature type="compositionally biased region" description="Basic and acidic residues" evidence="1">
    <location>
        <begin position="867"/>
        <end position="876"/>
    </location>
</feature>
<dbReference type="RefSeq" id="XP_003880643.1">
    <property type="nucleotide sequence ID" value="XM_003880594.1"/>
</dbReference>
<gene>
    <name evidence="4" type="ORF">BN1204_010780</name>
    <name evidence="3" type="ORF">NCLIV_010780</name>
</gene>
<keyword evidence="2" id="KW-0812">Transmembrane</keyword>
<reference evidence="4" key="4">
    <citation type="journal article" date="2015" name="PLoS ONE">
        <title>Comprehensive Evaluation of Toxoplasma gondii VEG and Neospora caninum LIV Genomes with Tachyzoite Stage Transcriptome and Proteome Defines Novel Transcript Features.</title>
        <authorList>
            <person name="Ramaprasad A."/>
            <person name="Mourier T."/>
            <person name="Naeem R."/>
            <person name="Malas T.B."/>
            <person name="Moussa E."/>
            <person name="Panigrahi A."/>
            <person name="Vermont S.J."/>
            <person name="Otto T.D."/>
            <person name="Wastling J."/>
            <person name="Pain A."/>
        </authorList>
    </citation>
    <scope>NUCLEOTIDE SEQUENCE</scope>
    <source>
        <strain evidence="4">Liverpool</strain>
    </source>
</reference>
<keyword evidence="2" id="KW-1133">Transmembrane helix</keyword>
<feature type="region of interest" description="Disordered" evidence="1">
    <location>
        <begin position="506"/>
        <end position="1209"/>
    </location>
</feature>
<feature type="compositionally biased region" description="Polar residues" evidence="1">
    <location>
        <begin position="115"/>
        <end position="125"/>
    </location>
</feature>
<feature type="compositionally biased region" description="Basic and acidic residues" evidence="1">
    <location>
        <begin position="627"/>
        <end position="636"/>
    </location>
</feature>
<dbReference type="InParanoid" id="F0VAC1"/>
<dbReference type="EMBL" id="FR823384">
    <property type="protein sequence ID" value="CBZ50610.1"/>
    <property type="molecule type" value="Genomic_DNA"/>
</dbReference>
<feature type="compositionally biased region" description="Basic and acidic residues" evidence="1">
    <location>
        <begin position="675"/>
        <end position="684"/>
    </location>
</feature>
<organism evidence="3 5">
    <name type="scientific">Neospora caninum (strain Liverpool)</name>
    <dbReference type="NCBI Taxonomy" id="572307"/>
    <lineage>
        <taxon>Eukaryota</taxon>
        <taxon>Sar</taxon>
        <taxon>Alveolata</taxon>
        <taxon>Apicomplexa</taxon>
        <taxon>Conoidasida</taxon>
        <taxon>Coccidia</taxon>
        <taxon>Eucoccidiorida</taxon>
        <taxon>Eimeriorina</taxon>
        <taxon>Sarcocystidae</taxon>
        <taxon>Neospora</taxon>
    </lineage>
</organism>
<reference evidence="3" key="1">
    <citation type="submission" date="2011-02" db="EMBL/GenBank/DDBJ databases">
        <authorList>
            <person name="Aslett M."/>
        </authorList>
    </citation>
    <scope>NUCLEOTIDE SEQUENCE</scope>
    <source>
        <strain evidence="3">Liverpool</strain>
    </source>
</reference>
<evidence type="ECO:0000313" key="3">
    <source>
        <dbReference type="EMBL" id="CBZ50610.1"/>
    </source>
</evidence>
<keyword evidence="5" id="KW-1185">Reference proteome</keyword>
<dbReference type="VEuPathDB" id="ToxoDB:NCLIV_010780"/>
<dbReference type="Proteomes" id="UP000007494">
    <property type="component" value="Chromosome IV"/>
</dbReference>
<dbReference type="OrthoDB" id="333993at2759"/>
<feature type="compositionally biased region" description="Polar residues" evidence="1">
    <location>
        <begin position="231"/>
        <end position="247"/>
    </location>
</feature>